<dbReference type="EMBL" id="UOEL01000127">
    <property type="protein sequence ID" value="VAW15856.1"/>
    <property type="molecule type" value="Genomic_DNA"/>
</dbReference>
<sequence>MKLSVNRFLLLIALVWQCNLIGQTHRIQKVEISSEALIKEITKYIDADEKENNTQPNSRDGYLSLFIYGKENRTTNYHLKFSYVPLKNLLKADMTPFAYTKVNNRLVVIFNLGYTNTVHFQLSKRDKRRLSKEIDKTLPLPTKLRLYNEKGELEVVDKNFRVMTPTVLSGKGICISIDTGKDTPEVRLHSHMRGCFFNQNPSSDK</sequence>
<protein>
    <submittedName>
        <fullName evidence="1">Uncharacterized protein</fullName>
    </submittedName>
</protein>
<proteinExistence type="predicted"/>
<gene>
    <name evidence="1" type="ORF">MNBD_BACTEROID03-2385</name>
</gene>
<accession>A0A3B0U8U7</accession>
<evidence type="ECO:0000313" key="1">
    <source>
        <dbReference type="EMBL" id="VAW15856.1"/>
    </source>
</evidence>
<dbReference type="AlphaFoldDB" id="A0A3B0U8U7"/>
<name>A0A3B0U8U7_9ZZZZ</name>
<reference evidence="1" key="1">
    <citation type="submission" date="2018-06" db="EMBL/GenBank/DDBJ databases">
        <authorList>
            <person name="Zhirakovskaya E."/>
        </authorList>
    </citation>
    <scope>NUCLEOTIDE SEQUENCE</scope>
</reference>
<organism evidence="1">
    <name type="scientific">hydrothermal vent metagenome</name>
    <dbReference type="NCBI Taxonomy" id="652676"/>
    <lineage>
        <taxon>unclassified sequences</taxon>
        <taxon>metagenomes</taxon>
        <taxon>ecological metagenomes</taxon>
    </lineage>
</organism>